<dbReference type="Proteomes" id="UP000233556">
    <property type="component" value="Unassembled WGS sequence"/>
</dbReference>
<sequence>MGKGEFGLGYEPAVLEAEDLDRKAMRQACGLEPDTISLASVTAVTTNVSNKRSKPDIKMEPSAGRPMDYQVGDNAVSPASAHGGDNTEGGGILLQGTGS</sequence>
<dbReference type="EMBL" id="KZ525066">
    <property type="protein sequence ID" value="PKU27698.1"/>
    <property type="molecule type" value="Genomic_DNA"/>
</dbReference>
<evidence type="ECO:0000313" key="3">
    <source>
        <dbReference type="Proteomes" id="UP000233556"/>
    </source>
</evidence>
<keyword evidence="3" id="KW-1185">Reference proteome</keyword>
<dbReference type="AlphaFoldDB" id="A0A2I0T1M4"/>
<accession>A0A2I0T1M4</accession>
<name>A0A2I0T1M4_LIMLA</name>
<dbReference type="OrthoDB" id="10059618at2759"/>
<proteinExistence type="predicted"/>
<gene>
    <name evidence="2" type="ORF">llap_21998</name>
</gene>
<organism evidence="2 3">
    <name type="scientific">Limosa lapponica baueri</name>
    <dbReference type="NCBI Taxonomy" id="1758121"/>
    <lineage>
        <taxon>Eukaryota</taxon>
        <taxon>Metazoa</taxon>
        <taxon>Chordata</taxon>
        <taxon>Craniata</taxon>
        <taxon>Vertebrata</taxon>
        <taxon>Euteleostomi</taxon>
        <taxon>Archelosauria</taxon>
        <taxon>Archosauria</taxon>
        <taxon>Dinosauria</taxon>
        <taxon>Saurischia</taxon>
        <taxon>Theropoda</taxon>
        <taxon>Coelurosauria</taxon>
        <taxon>Aves</taxon>
        <taxon>Neognathae</taxon>
        <taxon>Neoaves</taxon>
        <taxon>Charadriiformes</taxon>
        <taxon>Scolopacidae</taxon>
        <taxon>Limosa</taxon>
    </lineage>
</organism>
<feature type="region of interest" description="Disordered" evidence="1">
    <location>
        <begin position="45"/>
        <end position="99"/>
    </location>
</feature>
<feature type="compositionally biased region" description="Gly residues" evidence="1">
    <location>
        <begin position="86"/>
        <end position="99"/>
    </location>
</feature>
<evidence type="ECO:0000256" key="1">
    <source>
        <dbReference type="SAM" id="MobiDB-lite"/>
    </source>
</evidence>
<reference evidence="3" key="1">
    <citation type="submission" date="2017-11" db="EMBL/GenBank/DDBJ databases">
        <authorList>
            <person name="Lima N.C."/>
            <person name="Parody-Merino A.M."/>
            <person name="Battley P.F."/>
            <person name="Fidler A.E."/>
            <person name="Prosdocimi F."/>
        </authorList>
    </citation>
    <scope>NUCLEOTIDE SEQUENCE [LARGE SCALE GENOMIC DNA]</scope>
</reference>
<evidence type="ECO:0000313" key="2">
    <source>
        <dbReference type="EMBL" id="PKU27698.1"/>
    </source>
</evidence>
<reference evidence="3" key="2">
    <citation type="submission" date="2017-12" db="EMBL/GenBank/DDBJ databases">
        <title>Genome sequence of the Bar-tailed Godwit (Limosa lapponica baueri).</title>
        <authorList>
            <person name="Lima N.C.B."/>
            <person name="Parody-Merino A.M."/>
            <person name="Battley P.F."/>
            <person name="Fidler A.E."/>
            <person name="Prosdocimi F."/>
        </authorList>
    </citation>
    <scope>NUCLEOTIDE SEQUENCE [LARGE SCALE GENOMIC DNA]</scope>
</reference>
<protein>
    <submittedName>
        <fullName evidence="2">Uncharacterized protein</fullName>
    </submittedName>
</protein>